<protein>
    <submittedName>
        <fullName evidence="4">Unannotated protein</fullName>
    </submittedName>
</protein>
<organism evidence="4">
    <name type="scientific">freshwater metagenome</name>
    <dbReference type="NCBI Taxonomy" id="449393"/>
    <lineage>
        <taxon>unclassified sequences</taxon>
        <taxon>metagenomes</taxon>
        <taxon>ecological metagenomes</taxon>
    </lineage>
</organism>
<dbReference type="CDD" id="cd01448">
    <property type="entry name" value="TST_Repeat_1"/>
    <property type="match status" value="1"/>
</dbReference>
<keyword evidence="1" id="KW-0808">Transferase</keyword>
<dbReference type="InterPro" id="IPR036873">
    <property type="entry name" value="Rhodanese-like_dom_sf"/>
</dbReference>
<dbReference type="PROSITE" id="PS00380">
    <property type="entry name" value="RHODANESE_1"/>
    <property type="match status" value="1"/>
</dbReference>
<dbReference type="SUPFAM" id="SSF52821">
    <property type="entry name" value="Rhodanese/Cell cycle control phosphatase"/>
    <property type="match status" value="2"/>
</dbReference>
<dbReference type="PROSITE" id="PS50206">
    <property type="entry name" value="RHODANESE_3"/>
    <property type="match status" value="2"/>
</dbReference>
<reference evidence="4" key="1">
    <citation type="submission" date="2020-05" db="EMBL/GenBank/DDBJ databases">
        <authorList>
            <person name="Chiriac C."/>
            <person name="Salcher M."/>
            <person name="Ghai R."/>
            <person name="Kavagutti S V."/>
        </authorList>
    </citation>
    <scope>NUCLEOTIDE SEQUENCE</scope>
</reference>
<gene>
    <name evidence="4" type="ORF">UFOPK1493_02271</name>
</gene>
<feature type="domain" description="Rhodanese" evidence="3">
    <location>
        <begin position="22"/>
        <end position="137"/>
    </location>
</feature>
<keyword evidence="2" id="KW-0677">Repeat</keyword>
<dbReference type="PANTHER" id="PTHR11364">
    <property type="entry name" value="THIOSULFATE SULFERTANSFERASE"/>
    <property type="match status" value="1"/>
</dbReference>
<dbReference type="InterPro" id="IPR001307">
    <property type="entry name" value="Thiosulphate_STrfase_CS"/>
</dbReference>
<feature type="domain" description="Rhodanese" evidence="3">
    <location>
        <begin position="168"/>
        <end position="280"/>
    </location>
</feature>
<dbReference type="EMBL" id="CAEZSR010000088">
    <property type="protein sequence ID" value="CAB4569064.1"/>
    <property type="molecule type" value="Genomic_DNA"/>
</dbReference>
<name>A0A6J6E115_9ZZZZ</name>
<dbReference type="InterPro" id="IPR045078">
    <property type="entry name" value="TST/MPST-like"/>
</dbReference>
<dbReference type="AlphaFoldDB" id="A0A6J6E115"/>
<dbReference type="PANTHER" id="PTHR11364:SF27">
    <property type="entry name" value="SULFURTRANSFERASE"/>
    <property type="match status" value="1"/>
</dbReference>
<evidence type="ECO:0000313" key="4">
    <source>
        <dbReference type="EMBL" id="CAB4569064.1"/>
    </source>
</evidence>
<dbReference type="InterPro" id="IPR001763">
    <property type="entry name" value="Rhodanese-like_dom"/>
</dbReference>
<sequence length="283" mass="29894">MIPVVVGAEFLRDHPVAPAHEAGRGVVVVDVRWYLDGRDGRVAYEAGHLPGAVWVDLDHQLAAHGAPATEGRHPFPTPDDFAAAMSSLGIGDGTTVVAYDDTGGLTAGRLVVMLRMLGEQAAVLDGGLAAWPGEVHTGWVEPVPARFTARPWPTDRLASADETAALASGDRGVVIDARARERFTGEVTQIDPRPGHIPGAVNGPWSGVLGDDGRLRSVDELRTHYRSLGVDDDVPTIAYCGSGVSACMNVLAMEHAGFAPPRLYVASWSGWSADERRPAETGA</sequence>
<evidence type="ECO:0000259" key="3">
    <source>
        <dbReference type="PROSITE" id="PS50206"/>
    </source>
</evidence>
<dbReference type="CDD" id="cd01449">
    <property type="entry name" value="TST_Repeat_2"/>
    <property type="match status" value="1"/>
</dbReference>
<accession>A0A6J6E115</accession>
<dbReference type="GO" id="GO:0004792">
    <property type="term" value="F:thiosulfate-cyanide sulfurtransferase activity"/>
    <property type="evidence" value="ECO:0007669"/>
    <property type="project" value="InterPro"/>
</dbReference>
<proteinExistence type="predicted"/>
<evidence type="ECO:0000256" key="2">
    <source>
        <dbReference type="ARBA" id="ARBA00022737"/>
    </source>
</evidence>
<dbReference type="SMART" id="SM00450">
    <property type="entry name" value="RHOD"/>
    <property type="match status" value="2"/>
</dbReference>
<evidence type="ECO:0000256" key="1">
    <source>
        <dbReference type="ARBA" id="ARBA00022679"/>
    </source>
</evidence>
<dbReference type="Gene3D" id="3.40.250.10">
    <property type="entry name" value="Rhodanese-like domain"/>
    <property type="match status" value="2"/>
</dbReference>
<dbReference type="Pfam" id="PF00581">
    <property type="entry name" value="Rhodanese"/>
    <property type="match status" value="2"/>
</dbReference>